<dbReference type="PANTHER" id="PTHR21456">
    <property type="entry name" value="FAMILY WITH SEQUENCE SIMILARITY 102"/>
    <property type="match status" value="1"/>
</dbReference>
<dbReference type="InterPro" id="IPR048401">
    <property type="entry name" value="SLS1_C"/>
</dbReference>
<evidence type="ECO:0000313" key="4">
    <source>
        <dbReference type="Proteomes" id="UP000248349"/>
    </source>
</evidence>
<keyword evidence="4" id="KW-1185">Reference proteome</keyword>
<dbReference type="STRING" id="1450539.A0A319A7T0"/>
<dbReference type="Pfam" id="PF10358">
    <property type="entry name" value="NT-C2"/>
    <property type="match status" value="1"/>
</dbReference>
<dbReference type="InterPro" id="IPR048400">
    <property type="entry name" value="SLS1_N"/>
</dbReference>
<evidence type="ECO:0000313" key="3">
    <source>
        <dbReference type="EMBL" id="PYH43232.1"/>
    </source>
</evidence>
<dbReference type="RefSeq" id="XP_025429214.1">
    <property type="nucleotide sequence ID" value="XM_025573586.1"/>
</dbReference>
<organism evidence="3 4">
    <name type="scientific">Aspergillus saccharolyticus JOP 1030-1</name>
    <dbReference type="NCBI Taxonomy" id="1450539"/>
    <lineage>
        <taxon>Eukaryota</taxon>
        <taxon>Fungi</taxon>
        <taxon>Dikarya</taxon>
        <taxon>Ascomycota</taxon>
        <taxon>Pezizomycotina</taxon>
        <taxon>Eurotiomycetes</taxon>
        <taxon>Eurotiomycetidae</taxon>
        <taxon>Eurotiales</taxon>
        <taxon>Aspergillaceae</taxon>
        <taxon>Aspergillus</taxon>
        <taxon>Aspergillus subgen. Circumdati</taxon>
    </lineage>
</organism>
<dbReference type="InterPro" id="IPR039931">
    <property type="entry name" value="EEIG1/2-like"/>
</dbReference>
<accession>A0A319A7T0</accession>
<dbReference type="Pfam" id="PF20776">
    <property type="entry name" value="SLS1_N"/>
    <property type="match status" value="1"/>
</dbReference>
<dbReference type="InterPro" id="IPR019448">
    <property type="entry name" value="NT-C2"/>
</dbReference>
<dbReference type="Proteomes" id="UP000248349">
    <property type="component" value="Unassembled WGS sequence"/>
</dbReference>
<feature type="compositionally biased region" description="Low complexity" evidence="1">
    <location>
        <begin position="377"/>
        <end position="389"/>
    </location>
</feature>
<name>A0A319A7T0_9EURO</name>
<dbReference type="EMBL" id="KZ821245">
    <property type="protein sequence ID" value="PYH43232.1"/>
    <property type="molecule type" value="Genomic_DNA"/>
</dbReference>
<protein>
    <recommendedName>
        <fullName evidence="2">C2 NT-type domain-containing protein</fullName>
    </recommendedName>
</protein>
<feature type="region of interest" description="Disordered" evidence="1">
    <location>
        <begin position="376"/>
        <end position="413"/>
    </location>
</feature>
<sequence>MQAFVPKNRRPKFELVLRIIDLNNVPLVTGTASVKWRLPSGCTAENHGHTDKAVIIDHRAYWNYEKVLQVRLTIDRNQTLHECELYFEIIQEFMSGANNEKSILGKVRLNLSEYVDKSDDDEGIVRRYLMQDSKINSTLKVGIALRQIEGDRNFVTPPLRSARVFGGIAGVVSTEQGEHDELGRLPSINSQSREATDMQDMYRRTLAASWNSRADDLPADKLIEELFAGSISWADNQHSHPDNSADYHADRLSPYSRTGIRPASTDNRLSPSSFEKRPRSSSSNHFRNEVKATETASGTGHARKNGSIGQQLHDNPKGKSWKSRNADHEVSEFDVREDLRSWEITSEEGLSKCPLRPPCRTNINSPLRWRNVIARLESTSSTDTTADTETNPEPQKDSHNARKHDRRERETTRAVPISVTSLGNPVQVVVLKPKKKWKLNMDELAAGLRAKEENPNNTNKRVDDDDSQHFLVKELEEDASFATKELFASHIDELRTPYRSHDKLAPSDWNDLRFKLHNSFTVAQLNEYILRSREMEEQVASEAEEQATSQDGSAAYKWVPGVVNLTEMVSNSPSARTGALRGLKGKAILAERVLRECWHLSVDGELGQLDIPVPGSTLSLLLSAQNFSFEELAALHDVKIDVSQVLGLLRITGRQGACESMRDIIRDATLRVQEREVTLPANMSESASARLRNSDFQSFINKSFGPTFEIDKTTQTPKRMFYLAENKLQADDALRTLHLAWHSTNNSPTPFSTYLPASETASINNIDPELNTPWFDRRHSWFRWAVQHEAGQVVTSGSLLERRRFFDRHQSRLSSVLLKLLRSSNFNKTTGIENPANVQESVTAAVGKCLFLRKPNLDETPLSAPQLGRLSLARTFTTDIPRAAPFLNTLRLQKSDEQQVHRIRLVPSALHAHVFPQLEVEVTANTSKSPYYTGPEFGLLRVKVVLSESKLDFLLPENGLDLRFTRHLTHDLPLKSEANSTLDALEESLHTAFARSLETSGSEVPLPAFTQISLPRYLLPESVPAESDTVTADYVFLPVGDVRGTRVHQYMFGGQQLDYSYYESGPFLPHRTTELSLRTEIENIDTNLLKILPVSKPEANVEDRFHEFYKSACNLAFDLEMARQTEAPFSDSDIF</sequence>
<gene>
    <name evidence="3" type="ORF">BP01DRAFT_345176</name>
</gene>
<dbReference type="Pfam" id="PF20778">
    <property type="entry name" value="SLS1_C"/>
    <property type="match status" value="1"/>
</dbReference>
<dbReference type="PANTHER" id="PTHR21456:SF1">
    <property type="entry name" value="C2 NT-TYPE DOMAIN-CONTAINING PROTEIN"/>
    <property type="match status" value="1"/>
</dbReference>
<evidence type="ECO:0000259" key="2">
    <source>
        <dbReference type="PROSITE" id="PS51840"/>
    </source>
</evidence>
<proteinExistence type="predicted"/>
<reference evidence="3 4" key="1">
    <citation type="submission" date="2016-12" db="EMBL/GenBank/DDBJ databases">
        <title>The genomes of Aspergillus section Nigri reveals drivers in fungal speciation.</title>
        <authorList>
            <consortium name="DOE Joint Genome Institute"/>
            <person name="Vesth T.C."/>
            <person name="Nybo J."/>
            <person name="Theobald S."/>
            <person name="Brandl J."/>
            <person name="Frisvad J.C."/>
            <person name="Nielsen K.F."/>
            <person name="Lyhne E.K."/>
            <person name="Kogle M.E."/>
            <person name="Kuo A."/>
            <person name="Riley R."/>
            <person name="Clum A."/>
            <person name="Nolan M."/>
            <person name="Lipzen A."/>
            <person name="Salamov A."/>
            <person name="Henrissat B."/>
            <person name="Wiebenga A."/>
            <person name="De Vries R.P."/>
            <person name="Grigoriev I.V."/>
            <person name="Mortensen U.H."/>
            <person name="Andersen M.R."/>
            <person name="Baker S.E."/>
        </authorList>
    </citation>
    <scope>NUCLEOTIDE SEQUENCE [LARGE SCALE GENOMIC DNA]</scope>
    <source>
        <strain evidence="3 4">JOP 1030-1</strain>
    </source>
</reference>
<dbReference type="OrthoDB" id="3365224at2759"/>
<evidence type="ECO:0000256" key="1">
    <source>
        <dbReference type="SAM" id="MobiDB-lite"/>
    </source>
</evidence>
<dbReference type="PROSITE" id="PS51840">
    <property type="entry name" value="C2_NT"/>
    <property type="match status" value="1"/>
</dbReference>
<feature type="region of interest" description="Disordered" evidence="1">
    <location>
        <begin position="238"/>
        <end position="332"/>
    </location>
</feature>
<feature type="domain" description="C2 NT-type" evidence="2">
    <location>
        <begin position="3"/>
        <end position="147"/>
    </location>
</feature>
<feature type="compositionally biased region" description="Basic and acidic residues" evidence="1">
    <location>
        <begin position="238"/>
        <end position="251"/>
    </location>
</feature>
<dbReference type="GeneID" id="37074814"/>
<dbReference type="AlphaFoldDB" id="A0A319A7T0"/>